<evidence type="ECO:0000313" key="1">
    <source>
        <dbReference type="EMBL" id="CAK5073868.1"/>
    </source>
</evidence>
<dbReference type="EMBL" id="CAVMJV010000024">
    <property type="protein sequence ID" value="CAK5073868.1"/>
    <property type="molecule type" value="Genomic_DNA"/>
</dbReference>
<protein>
    <submittedName>
        <fullName evidence="1">Uncharacterized protein</fullName>
    </submittedName>
</protein>
<name>A0ACB0Z5K7_MELEN</name>
<gene>
    <name evidence="1" type="ORF">MENTE1834_LOCUS20559</name>
</gene>
<comment type="caution">
    <text evidence="1">The sequence shown here is derived from an EMBL/GenBank/DDBJ whole genome shotgun (WGS) entry which is preliminary data.</text>
</comment>
<proteinExistence type="predicted"/>
<sequence length="127" mass="14853">MIKYRNKLLDEVGVVRENKWIWVYGQYPYSKPTNSGNIYSLFYYEVTIYKELNSKICYAGIGFGIVDTIIFLCNSTTNWGDYQKFEWEDGDVFGCGIVFPPKNDLKTKAYVFFTKNGDKIGERLYLN</sequence>
<keyword evidence="2" id="KW-1185">Reference proteome</keyword>
<accession>A0ACB0Z5K7</accession>
<evidence type="ECO:0000313" key="2">
    <source>
        <dbReference type="Proteomes" id="UP001497535"/>
    </source>
</evidence>
<dbReference type="Proteomes" id="UP001497535">
    <property type="component" value="Unassembled WGS sequence"/>
</dbReference>
<reference evidence="1" key="1">
    <citation type="submission" date="2023-11" db="EMBL/GenBank/DDBJ databases">
        <authorList>
            <person name="Poullet M."/>
        </authorList>
    </citation>
    <scope>NUCLEOTIDE SEQUENCE</scope>
    <source>
        <strain evidence="1">E1834</strain>
    </source>
</reference>
<organism evidence="1 2">
    <name type="scientific">Meloidogyne enterolobii</name>
    <name type="common">Root-knot nematode worm</name>
    <name type="synonym">Meloidogyne mayaguensis</name>
    <dbReference type="NCBI Taxonomy" id="390850"/>
    <lineage>
        <taxon>Eukaryota</taxon>
        <taxon>Metazoa</taxon>
        <taxon>Ecdysozoa</taxon>
        <taxon>Nematoda</taxon>
        <taxon>Chromadorea</taxon>
        <taxon>Rhabditida</taxon>
        <taxon>Tylenchina</taxon>
        <taxon>Tylenchomorpha</taxon>
        <taxon>Tylenchoidea</taxon>
        <taxon>Meloidogynidae</taxon>
        <taxon>Meloidogyninae</taxon>
        <taxon>Meloidogyne</taxon>
    </lineage>
</organism>